<reference evidence="1" key="1">
    <citation type="submission" date="2022-08" db="EMBL/GenBank/DDBJ databases">
        <authorList>
            <consortium name="DOE Joint Genome Institute"/>
            <person name="Min B."/>
            <person name="Riley R."/>
            <person name="Sierra-Patev S."/>
            <person name="Naranjo-Ortiz M."/>
            <person name="Looney B."/>
            <person name="Konkel Z."/>
            <person name="Slot J.C."/>
            <person name="Sakamoto Y."/>
            <person name="Steenwyk J.L."/>
            <person name="Rokas A."/>
            <person name="Carro J."/>
            <person name="Camarero S."/>
            <person name="Ferreira P."/>
            <person name="Molpeceres G."/>
            <person name="Ruiz-Duenas F.J."/>
            <person name="Serrano A."/>
            <person name="Henrissat B."/>
            <person name="Drula E."/>
            <person name="Hughes K.W."/>
            <person name="Mata J.L."/>
            <person name="Ishikawa N.K."/>
            <person name="Vargas-Isla R."/>
            <person name="Ushijima S."/>
            <person name="Smith C.A."/>
            <person name="Ahrendt S."/>
            <person name="Andreopoulos W."/>
            <person name="He G."/>
            <person name="Labutti K."/>
            <person name="Lipzen A."/>
            <person name="Ng V."/>
            <person name="Sandor L."/>
            <person name="Barry K."/>
            <person name="Martinez A.T."/>
            <person name="Xiao Y."/>
            <person name="Gibbons J.G."/>
            <person name="Terashima K."/>
            <person name="Hibbett D.S."/>
            <person name="Grigoriev I.V."/>
        </authorList>
    </citation>
    <scope>NUCLEOTIDE SEQUENCE</scope>
    <source>
        <strain evidence="1">TFB9207</strain>
    </source>
</reference>
<dbReference type="PANTHER" id="PTHR28589:SF1">
    <property type="entry name" value="SMALL RIBOSOMAL SUBUNIT PROTEIN MS34"/>
    <property type="match status" value="1"/>
</dbReference>
<proteinExistence type="predicted"/>
<dbReference type="InterPro" id="IPR032053">
    <property type="entry name" value="Ribosomal_mS34"/>
</dbReference>
<dbReference type="Proteomes" id="UP001163846">
    <property type="component" value="Unassembled WGS sequence"/>
</dbReference>
<comment type="caution">
    <text evidence="1">The sequence shown here is derived from an EMBL/GenBank/DDBJ whole genome shotgun (WGS) entry which is preliminary data.</text>
</comment>
<protein>
    <submittedName>
        <fullName evidence="1">Uncharacterized protein</fullName>
    </submittedName>
</protein>
<organism evidence="1 2">
    <name type="scientific">Lentinula raphanica</name>
    <dbReference type="NCBI Taxonomy" id="153919"/>
    <lineage>
        <taxon>Eukaryota</taxon>
        <taxon>Fungi</taxon>
        <taxon>Dikarya</taxon>
        <taxon>Basidiomycota</taxon>
        <taxon>Agaricomycotina</taxon>
        <taxon>Agaricomycetes</taxon>
        <taxon>Agaricomycetidae</taxon>
        <taxon>Agaricales</taxon>
        <taxon>Marasmiineae</taxon>
        <taxon>Omphalotaceae</taxon>
        <taxon>Lentinula</taxon>
    </lineage>
</organism>
<dbReference type="AlphaFoldDB" id="A0AA38P365"/>
<dbReference type="GO" id="GO:0003735">
    <property type="term" value="F:structural constituent of ribosome"/>
    <property type="evidence" value="ECO:0007669"/>
    <property type="project" value="InterPro"/>
</dbReference>
<keyword evidence="2" id="KW-1185">Reference proteome</keyword>
<evidence type="ECO:0000313" key="2">
    <source>
        <dbReference type="Proteomes" id="UP001163846"/>
    </source>
</evidence>
<sequence>MFWTSITRSARQPSNLVETIRKLLPERLPPSLVSRPGNLYEILSRTPSGGVGKHVHQLRWSQKSIPDCYWVVTRSQFKCEGKHGKAWGKLVWKGRIVSEREERIRGSLKYTWAEGQSKASQLPPKTVRARVCA</sequence>
<gene>
    <name evidence="1" type="ORF">F5878DRAFT_543126</name>
</gene>
<evidence type="ECO:0000313" key="1">
    <source>
        <dbReference type="EMBL" id="KAJ3835460.1"/>
    </source>
</evidence>
<accession>A0AA38P365</accession>
<dbReference type="GO" id="GO:0005739">
    <property type="term" value="C:mitochondrion"/>
    <property type="evidence" value="ECO:0007669"/>
    <property type="project" value="InterPro"/>
</dbReference>
<name>A0AA38P365_9AGAR</name>
<dbReference type="Pfam" id="PF16053">
    <property type="entry name" value="MRP-S34"/>
    <property type="match status" value="1"/>
</dbReference>
<dbReference type="EMBL" id="MU806409">
    <property type="protein sequence ID" value="KAJ3835460.1"/>
    <property type="molecule type" value="Genomic_DNA"/>
</dbReference>
<dbReference type="PANTHER" id="PTHR28589">
    <property type="entry name" value="28S RIBOSOMAL PROTEIN S34, MITOCHONDRIAL"/>
    <property type="match status" value="1"/>
</dbReference>